<dbReference type="InterPro" id="IPR023549">
    <property type="entry name" value="Subtilisin_inhibitor"/>
</dbReference>
<comment type="subunit">
    <text evidence="3">Homodimer.</text>
</comment>
<evidence type="ECO:0000259" key="11">
    <source>
        <dbReference type="Pfam" id="PF00720"/>
    </source>
</evidence>
<dbReference type="Gene3D" id="3.30.350.10">
    <property type="entry name" value="Subtilisin inhibitor-like"/>
    <property type="match status" value="1"/>
</dbReference>
<dbReference type="Pfam" id="PF00720">
    <property type="entry name" value="SSI"/>
    <property type="match status" value="1"/>
</dbReference>
<dbReference type="SUPFAM" id="SSF55399">
    <property type="entry name" value="Subtilisin inhibitor"/>
    <property type="match status" value="1"/>
</dbReference>
<reference evidence="13" key="1">
    <citation type="journal article" date="2019" name="Int. J. Syst. Evol. Microbiol.">
        <title>The Global Catalogue of Microorganisms (GCM) 10K type strain sequencing project: providing services to taxonomists for standard genome sequencing and annotation.</title>
        <authorList>
            <consortium name="The Broad Institute Genomics Platform"/>
            <consortium name="The Broad Institute Genome Sequencing Center for Infectious Disease"/>
            <person name="Wu L."/>
            <person name="Ma J."/>
        </authorList>
    </citation>
    <scope>NUCLEOTIDE SEQUENCE [LARGE SCALE GENOMIC DNA]</scope>
    <source>
        <strain evidence="13">JCM 17938</strain>
    </source>
</reference>
<sequence>MRIILAFSIAAAIPAVLSAAAAGAQTRPAPPAADLGEQAMWPKGPVRPAPPGAVIRDLSAAPSARAPITVRMPPAPGTGAPASDSTSPHGGPMRPPAPPAPPAPSADPATGPAAAQGPTRLTLRTAVGSVAPRTVTLQCDPVGGTHPKAAQACADLDKAHGDLTVAPDEKNPRACFMIYSPVAVSAEGQWRGEPVKVNERYPNTCVLRAKTASIFDF</sequence>
<dbReference type="RefSeq" id="WP_345354928.1">
    <property type="nucleotide sequence ID" value="NZ_BAABHJ010000008.1"/>
</dbReference>
<feature type="domain" description="Subtilisin inhibitor" evidence="11">
    <location>
        <begin position="131"/>
        <end position="203"/>
    </location>
</feature>
<keyword evidence="6 8" id="KW-0722">Serine protease inhibitor</keyword>
<evidence type="ECO:0000256" key="6">
    <source>
        <dbReference type="ARBA" id="ARBA00022900"/>
    </source>
</evidence>
<dbReference type="EMBL" id="BAABHJ010000008">
    <property type="protein sequence ID" value="GAA4609014.1"/>
    <property type="molecule type" value="Genomic_DNA"/>
</dbReference>
<dbReference type="InterPro" id="IPR000691">
    <property type="entry name" value="Prot_inh_I16_SSI"/>
</dbReference>
<protein>
    <recommendedName>
        <fullName evidence="11">Subtilisin inhibitor domain-containing protein</fullName>
    </recommendedName>
</protein>
<feature type="compositionally biased region" description="Low complexity" evidence="9">
    <location>
        <begin position="106"/>
        <end position="116"/>
    </location>
</feature>
<name>A0ABP8TNK5_9ACTN</name>
<dbReference type="Proteomes" id="UP001500212">
    <property type="component" value="Unassembled WGS sequence"/>
</dbReference>
<dbReference type="InterPro" id="IPR020054">
    <property type="entry name" value="Prot_inh_SSI_I16_CS"/>
</dbReference>
<feature type="signal peptide" evidence="10">
    <location>
        <begin position="1"/>
        <end position="24"/>
    </location>
</feature>
<dbReference type="InterPro" id="IPR036819">
    <property type="entry name" value="Subtilisin_inhibitor-like_sf"/>
</dbReference>
<comment type="caution">
    <text evidence="12">The sequence shown here is derived from an EMBL/GenBank/DDBJ whole genome shotgun (WGS) entry which is preliminary data.</text>
</comment>
<evidence type="ECO:0000256" key="2">
    <source>
        <dbReference type="ARBA" id="ARBA00010472"/>
    </source>
</evidence>
<evidence type="ECO:0000313" key="12">
    <source>
        <dbReference type="EMBL" id="GAA4609014.1"/>
    </source>
</evidence>
<evidence type="ECO:0000256" key="10">
    <source>
        <dbReference type="SAM" id="SignalP"/>
    </source>
</evidence>
<dbReference type="PROSITE" id="PS00999">
    <property type="entry name" value="SSI"/>
    <property type="match status" value="1"/>
</dbReference>
<evidence type="ECO:0000256" key="5">
    <source>
        <dbReference type="ARBA" id="ARBA00022690"/>
    </source>
</evidence>
<comment type="similarity">
    <text evidence="2 8">Belongs to the protease inhibitor I16 (SSI) family.</text>
</comment>
<keyword evidence="4" id="KW-0964">Secreted</keyword>
<evidence type="ECO:0000256" key="7">
    <source>
        <dbReference type="ARBA" id="ARBA00023157"/>
    </source>
</evidence>
<comment type="subcellular location">
    <subcellularLocation>
        <location evidence="1">Secreted</location>
    </subcellularLocation>
</comment>
<keyword evidence="7" id="KW-1015">Disulfide bond</keyword>
<evidence type="ECO:0000256" key="4">
    <source>
        <dbReference type="ARBA" id="ARBA00022525"/>
    </source>
</evidence>
<feature type="compositionally biased region" description="Pro residues" evidence="9">
    <location>
        <begin position="93"/>
        <end position="105"/>
    </location>
</feature>
<evidence type="ECO:0000256" key="1">
    <source>
        <dbReference type="ARBA" id="ARBA00004613"/>
    </source>
</evidence>
<evidence type="ECO:0000256" key="3">
    <source>
        <dbReference type="ARBA" id="ARBA00011738"/>
    </source>
</evidence>
<dbReference type="PRINTS" id="PR00294">
    <property type="entry name" value="SSBTLNINHBTR"/>
</dbReference>
<keyword evidence="13" id="KW-1185">Reference proteome</keyword>
<gene>
    <name evidence="12" type="ORF">GCM10023195_35920</name>
</gene>
<organism evidence="12 13">
    <name type="scientific">Actinoallomurus liliacearum</name>
    <dbReference type="NCBI Taxonomy" id="1080073"/>
    <lineage>
        <taxon>Bacteria</taxon>
        <taxon>Bacillati</taxon>
        <taxon>Actinomycetota</taxon>
        <taxon>Actinomycetes</taxon>
        <taxon>Streptosporangiales</taxon>
        <taxon>Thermomonosporaceae</taxon>
        <taxon>Actinoallomurus</taxon>
    </lineage>
</organism>
<proteinExistence type="inferred from homology"/>
<accession>A0ABP8TNK5</accession>
<feature type="chain" id="PRO_5047401119" description="Subtilisin inhibitor domain-containing protein" evidence="10">
    <location>
        <begin position="25"/>
        <end position="217"/>
    </location>
</feature>
<evidence type="ECO:0000313" key="13">
    <source>
        <dbReference type="Proteomes" id="UP001500212"/>
    </source>
</evidence>
<keyword evidence="10" id="KW-0732">Signal</keyword>
<evidence type="ECO:0000256" key="8">
    <source>
        <dbReference type="RuleBase" id="RU003471"/>
    </source>
</evidence>
<keyword evidence="5 8" id="KW-0646">Protease inhibitor</keyword>
<evidence type="ECO:0000256" key="9">
    <source>
        <dbReference type="SAM" id="MobiDB-lite"/>
    </source>
</evidence>
<feature type="region of interest" description="Disordered" evidence="9">
    <location>
        <begin position="26"/>
        <end position="116"/>
    </location>
</feature>